<keyword evidence="3" id="KW-1185">Reference proteome</keyword>
<dbReference type="EMBL" id="CAEX01000028">
    <property type="protein sequence ID" value="CCD17921.1"/>
    <property type="molecule type" value="Genomic_DNA"/>
</dbReference>
<proteinExistence type="predicted"/>
<sequence>MDQRGALPIYINCYTTREMRAFFARQQWCRCKTSERYQVRGTEIEQRWSVVERRIEEVGPQLRYVFDDKGYHEVCNDISVALSYFCASDMARYTSIILCRIQRTEYRRTDEIIKLVRVANDPVDDCLFFPISAAIGAKLKILVVNYFLRRSYLVMAFEMPGLAPEVLREFSLCAFMSESAVNKMVKKMKCLPSASPCPARESVLKRLKAAAACAVPPSSRPQDWWLAKRRVVGGRGPEERCAVRARPCQLPRAGRVLFCGCASTRRCRCLSSVCSRCSCEMDDCVPADDEER</sequence>
<evidence type="ECO:0000313" key="2">
    <source>
        <dbReference type="EMBL" id="CCD17921.1"/>
    </source>
</evidence>
<dbReference type="VEuPathDB" id="TriTrypDB:TvY486_0005480"/>
<evidence type="ECO:0000259" key="1">
    <source>
        <dbReference type="Pfam" id="PF07999"/>
    </source>
</evidence>
<dbReference type="NCBIfam" id="TIGR01631">
    <property type="entry name" value="Trypano_RHS"/>
    <property type="match status" value="1"/>
</dbReference>
<dbReference type="Proteomes" id="UP000009027">
    <property type="component" value="Unassembled WGS sequence"/>
</dbReference>
<dbReference type="InterPro" id="IPR006518">
    <property type="entry name" value="Trypano_RHS"/>
</dbReference>
<name>F9WKA1_TRYVY</name>
<gene>
    <name evidence="2" type="ORF">TvY486_0005480</name>
</gene>
<protein>
    <recommendedName>
        <fullName evidence="1">Retrotransposon hot spot protein,C-terminal domain-containing protein</fullName>
    </recommendedName>
</protein>
<reference evidence="2 3" key="1">
    <citation type="journal article" date="2012" name="Proc. Natl. Acad. Sci. U.S.A.">
        <title>Antigenic diversity is generated by distinct evolutionary mechanisms in African trypanosome species.</title>
        <authorList>
            <person name="Jackson A.P."/>
            <person name="Berry A."/>
            <person name="Aslett M."/>
            <person name="Allison H.C."/>
            <person name="Burton P."/>
            <person name="Vavrova-Anderson J."/>
            <person name="Brown R."/>
            <person name="Browne H."/>
            <person name="Corton N."/>
            <person name="Hauser H."/>
            <person name="Gamble J."/>
            <person name="Gilderthorp R."/>
            <person name="Marcello L."/>
            <person name="McQuillan J."/>
            <person name="Otto T.D."/>
            <person name="Quail M.A."/>
            <person name="Sanders M.J."/>
            <person name="van Tonder A."/>
            <person name="Ginger M.L."/>
            <person name="Field M.C."/>
            <person name="Barry J.D."/>
            <person name="Hertz-Fowler C."/>
            <person name="Berriman M."/>
        </authorList>
    </citation>
    <scope>NUCLEOTIDE SEQUENCE</scope>
    <source>
        <strain evidence="2 3">Y486</strain>
    </source>
</reference>
<accession>F9WKA1</accession>
<dbReference type="AlphaFoldDB" id="F9WKA1"/>
<dbReference type="Pfam" id="PF07999">
    <property type="entry name" value="RHSP"/>
    <property type="match status" value="1"/>
</dbReference>
<organism evidence="2 3">
    <name type="scientific">Trypanosoma vivax (strain Y486)</name>
    <dbReference type="NCBI Taxonomy" id="1055687"/>
    <lineage>
        <taxon>Eukaryota</taxon>
        <taxon>Discoba</taxon>
        <taxon>Euglenozoa</taxon>
        <taxon>Kinetoplastea</taxon>
        <taxon>Metakinetoplastina</taxon>
        <taxon>Trypanosomatida</taxon>
        <taxon>Trypanosomatidae</taxon>
        <taxon>Trypanosoma</taxon>
        <taxon>Duttonella</taxon>
    </lineage>
</organism>
<dbReference type="InterPro" id="IPR046836">
    <property type="entry name" value="RHS_C"/>
</dbReference>
<feature type="domain" description="Retrotransposon hot spot protein,C-terminal" evidence="1">
    <location>
        <begin position="2"/>
        <end position="192"/>
    </location>
</feature>
<evidence type="ECO:0000313" key="3">
    <source>
        <dbReference type="Proteomes" id="UP000009027"/>
    </source>
</evidence>